<dbReference type="EMBL" id="CP000511">
    <property type="protein sequence ID" value="ABM13322.1"/>
    <property type="molecule type" value="Genomic_DNA"/>
</dbReference>
<dbReference type="Proteomes" id="UP000009159">
    <property type="component" value="Chromosome"/>
</dbReference>
<dbReference type="KEGG" id="mva:Mvan_2511"/>
<gene>
    <name evidence="1" type="ordered locus">Mvan_2511</name>
</gene>
<reference evidence="1" key="1">
    <citation type="submission" date="2006-12" db="EMBL/GenBank/DDBJ databases">
        <title>Complete sequence of Mycobacterium vanbaalenii PYR-1.</title>
        <authorList>
            <consortium name="US DOE Joint Genome Institute"/>
            <person name="Copeland A."/>
            <person name="Lucas S."/>
            <person name="Lapidus A."/>
            <person name="Barry K."/>
            <person name="Detter J.C."/>
            <person name="Glavina del Rio T."/>
            <person name="Hammon N."/>
            <person name="Israni S."/>
            <person name="Dalin E."/>
            <person name="Tice H."/>
            <person name="Pitluck S."/>
            <person name="Singan V."/>
            <person name="Schmutz J."/>
            <person name="Larimer F."/>
            <person name="Land M."/>
            <person name="Hauser L."/>
            <person name="Kyrpides N."/>
            <person name="Anderson I.J."/>
            <person name="Miller C."/>
            <person name="Richardson P."/>
        </authorList>
    </citation>
    <scope>NUCLEOTIDE SEQUENCE [LARGE SCALE GENOMIC DNA]</scope>
    <source>
        <strain evidence="1">PYR-1</strain>
    </source>
</reference>
<protein>
    <submittedName>
        <fullName evidence="1">Uncharacterized protein</fullName>
    </submittedName>
</protein>
<dbReference type="HOGENOM" id="CLU_2634373_0_0_11"/>
<proteinExistence type="predicted"/>
<evidence type="ECO:0000313" key="2">
    <source>
        <dbReference type="Proteomes" id="UP000009159"/>
    </source>
</evidence>
<dbReference type="STRING" id="350058.Mvan_2511"/>
<organism evidence="1 2">
    <name type="scientific">Mycolicibacterium vanbaalenii (strain DSM 7251 / JCM 13017 / BCRC 16820 / KCTC 9966 / NRRL B-24157 / PYR-1)</name>
    <name type="common">Mycobacterium vanbaalenii</name>
    <dbReference type="NCBI Taxonomy" id="350058"/>
    <lineage>
        <taxon>Bacteria</taxon>
        <taxon>Bacillati</taxon>
        <taxon>Actinomycetota</taxon>
        <taxon>Actinomycetes</taxon>
        <taxon>Mycobacteriales</taxon>
        <taxon>Mycobacteriaceae</taxon>
        <taxon>Mycolicibacterium</taxon>
    </lineage>
</organism>
<evidence type="ECO:0000313" key="1">
    <source>
        <dbReference type="EMBL" id="ABM13322.1"/>
    </source>
</evidence>
<name>A1T822_MYCVP</name>
<accession>A1T822</accession>
<dbReference type="AlphaFoldDB" id="A1T822"/>
<keyword evidence="2" id="KW-1185">Reference proteome</keyword>
<sequence>MIRAQQTVAAHAVLDSTEARVSGDPDRMTEILRSAGVPVAVLLLESVELLAYVVSLSDRPAELLAALHERVDPAPTD</sequence>